<evidence type="ECO:0000259" key="1">
    <source>
        <dbReference type="Pfam" id="PF07238"/>
    </source>
</evidence>
<proteinExistence type="predicted"/>
<accession>A0A975RLE0</accession>
<reference evidence="2" key="1">
    <citation type="submission" date="2021-06" db="EMBL/GenBank/DDBJ databases">
        <title>Bradyrhizobium sp. S2-20-1 Genome sequencing.</title>
        <authorList>
            <person name="Jin L."/>
        </authorList>
    </citation>
    <scope>NUCLEOTIDE SEQUENCE</scope>
    <source>
        <strain evidence="2">S2-20-1</strain>
    </source>
</reference>
<sequence length="127" mass="14407">MAPRAQADKLQGNALTEALRDRLQADGSLVQPRMVVVMTADGPRLKIQREPRRQVDKQPAWFTVDDGMTRRTCFVLDVSPGGAKIVTDQVIDVRDRFKLALVPDHPKRQPCEVVWRRGKTYGLKFIP</sequence>
<evidence type="ECO:0000313" key="3">
    <source>
        <dbReference type="Proteomes" id="UP000680839"/>
    </source>
</evidence>
<dbReference type="EMBL" id="CP076134">
    <property type="protein sequence ID" value="QWG11563.1"/>
    <property type="molecule type" value="Genomic_DNA"/>
</dbReference>
<name>A0A975RLE0_9BRAD</name>
<dbReference type="SUPFAM" id="SSF141371">
    <property type="entry name" value="PilZ domain-like"/>
    <property type="match status" value="1"/>
</dbReference>
<organism evidence="2 3">
    <name type="scientific">Bradyrhizobium sediminis</name>
    <dbReference type="NCBI Taxonomy" id="2840469"/>
    <lineage>
        <taxon>Bacteria</taxon>
        <taxon>Pseudomonadati</taxon>
        <taxon>Pseudomonadota</taxon>
        <taxon>Alphaproteobacteria</taxon>
        <taxon>Hyphomicrobiales</taxon>
        <taxon>Nitrobacteraceae</taxon>
        <taxon>Bradyrhizobium</taxon>
    </lineage>
</organism>
<evidence type="ECO:0000313" key="2">
    <source>
        <dbReference type="EMBL" id="QWG11563.1"/>
    </source>
</evidence>
<dbReference type="Proteomes" id="UP000680839">
    <property type="component" value="Chromosome"/>
</dbReference>
<feature type="domain" description="PilZ" evidence="1">
    <location>
        <begin position="50"/>
        <end position="126"/>
    </location>
</feature>
<dbReference type="GO" id="GO:0035438">
    <property type="term" value="F:cyclic-di-GMP binding"/>
    <property type="evidence" value="ECO:0007669"/>
    <property type="project" value="InterPro"/>
</dbReference>
<dbReference type="AlphaFoldDB" id="A0A975RLE0"/>
<dbReference type="Gene3D" id="2.40.10.220">
    <property type="entry name" value="predicted glycosyltransferase like domains"/>
    <property type="match status" value="1"/>
</dbReference>
<dbReference type="RefSeq" id="WP_215620434.1">
    <property type="nucleotide sequence ID" value="NZ_CP076134.1"/>
</dbReference>
<dbReference type="Pfam" id="PF07238">
    <property type="entry name" value="PilZ"/>
    <property type="match status" value="1"/>
</dbReference>
<protein>
    <submittedName>
        <fullName evidence="2">PilZ domain-containing protein</fullName>
    </submittedName>
</protein>
<dbReference type="InterPro" id="IPR009875">
    <property type="entry name" value="PilZ_domain"/>
</dbReference>
<gene>
    <name evidence="2" type="ORF">KMZ29_17735</name>
</gene>